<dbReference type="GO" id="GO:0003677">
    <property type="term" value="F:DNA binding"/>
    <property type="evidence" value="ECO:0007669"/>
    <property type="project" value="UniProtKB-KW"/>
</dbReference>
<dbReference type="InterPro" id="IPR036390">
    <property type="entry name" value="WH_DNA-bd_sf"/>
</dbReference>
<dbReference type="PANTHER" id="PTHR43413:SF1">
    <property type="entry name" value="SIROHEME DECARBOXYLASE NIRL SUBUNIT"/>
    <property type="match status" value="1"/>
</dbReference>
<protein>
    <recommendedName>
        <fullName evidence="4">siroheme decarboxylase</fullName>
        <ecNumber evidence="4">4.1.1.111</ecNumber>
    </recommendedName>
</protein>
<organism evidence="8 9">
    <name type="scientific">Pelosinus propionicus DSM 13327</name>
    <dbReference type="NCBI Taxonomy" id="1123291"/>
    <lineage>
        <taxon>Bacteria</taxon>
        <taxon>Bacillati</taxon>
        <taxon>Bacillota</taxon>
        <taxon>Negativicutes</taxon>
        <taxon>Selenomonadales</taxon>
        <taxon>Sporomusaceae</taxon>
        <taxon>Pelosinus</taxon>
    </lineage>
</organism>
<comment type="pathway">
    <text evidence="2">Porphyrin-containing compound metabolism.</text>
</comment>
<comment type="catalytic activity">
    <reaction evidence="5">
        <text>siroheme + 2 H(+) = 12,18-didecarboxysiroheme + 2 CO2</text>
        <dbReference type="Rhea" id="RHEA:19093"/>
        <dbReference type="ChEBI" id="CHEBI:15378"/>
        <dbReference type="ChEBI" id="CHEBI:16526"/>
        <dbReference type="ChEBI" id="CHEBI:60052"/>
        <dbReference type="ChEBI" id="CHEBI:140497"/>
        <dbReference type="EC" id="4.1.1.111"/>
    </reaction>
</comment>
<dbReference type="Gene3D" id="3.30.70.3460">
    <property type="match status" value="1"/>
</dbReference>
<dbReference type="InterPro" id="IPR050684">
    <property type="entry name" value="HTH-Siroheme_Decarb"/>
</dbReference>
<reference evidence="9" key="1">
    <citation type="submission" date="2016-10" db="EMBL/GenBank/DDBJ databases">
        <authorList>
            <person name="Varghese N."/>
            <person name="Submissions S."/>
        </authorList>
    </citation>
    <scope>NUCLEOTIDE SEQUENCE [LARGE SCALE GENOMIC DNA]</scope>
    <source>
        <strain evidence="9">DSM 13327</strain>
    </source>
</reference>
<evidence type="ECO:0000256" key="3">
    <source>
        <dbReference type="ARBA" id="ARBA00023457"/>
    </source>
</evidence>
<evidence type="ECO:0000256" key="1">
    <source>
        <dbReference type="ARBA" id="ARBA00023239"/>
    </source>
</evidence>
<dbReference type="Proteomes" id="UP000199520">
    <property type="component" value="Unassembled WGS sequence"/>
</dbReference>
<dbReference type="InterPro" id="IPR040523">
    <property type="entry name" value="AsnC_trans_reg2"/>
</dbReference>
<dbReference type="STRING" id="1123291.SAMN04490355_1012117"/>
<dbReference type="EC" id="4.1.1.111" evidence="4"/>
<dbReference type="Pfam" id="PF22451">
    <property type="entry name" value="NirdL-like_HTH"/>
    <property type="match status" value="1"/>
</dbReference>
<evidence type="ECO:0000259" key="6">
    <source>
        <dbReference type="Pfam" id="PF17805"/>
    </source>
</evidence>
<keyword evidence="8" id="KW-0238">DNA-binding</keyword>
<dbReference type="EMBL" id="FOTS01000012">
    <property type="protein sequence ID" value="SFL66381.1"/>
    <property type="molecule type" value="Genomic_DNA"/>
</dbReference>
<dbReference type="OrthoDB" id="9806536at2"/>
<evidence type="ECO:0000256" key="4">
    <source>
        <dbReference type="ARBA" id="ARBA00023471"/>
    </source>
</evidence>
<feature type="domain" description="Siroheme decarboxylase NirL-like HTH" evidence="7">
    <location>
        <begin position="6"/>
        <end position="52"/>
    </location>
</feature>
<comment type="similarity">
    <text evidence="3">Belongs to the Ahb/Nir family.</text>
</comment>
<sequence>MLDELDKKIIVIMQEDFPLVAKPYLEIAERLGIDEDELLERLKGYRQSGKIRKMGAVLRHREVGYAANALCAWIVPEERIDEIGKLLAKDAVVSHCYSRISQPGWPYNFYTMLHAHTRKDCKVLAEDIAKRTGLQEYVMLFSTKEWKKISMQYFKD</sequence>
<evidence type="ECO:0000256" key="5">
    <source>
        <dbReference type="ARBA" id="ARBA00048470"/>
    </source>
</evidence>
<accession>A0A1I4JJD6</accession>
<gene>
    <name evidence="8" type="ORF">SAMN04490355_1012117</name>
</gene>
<evidence type="ECO:0000313" key="9">
    <source>
        <dbReference type="Proteomes" id="UP000199520"/>
    </source>
</evidence>
<evidence type="ECO:0000313" key="8">
    <source>
        <dbReference type="EMBL" id="SFL66381.1"/>
    </source>
</evidence>
<dbReference type="SUPFAM" id="SSF46785">
    <property type="entry name" value="Winged helix' DNA-binding domain"/>
    <property type="match status" value="1"/>
</dbReference>
<dbReference type="Pfam" id="PF17805">
    <property type="entry name" value="AsnC_trans_reg2"/>
    <property type="match status" value="1"/>
</dbReference>
<evidence type="ECO:0000259" key="7">
    <source>
        <dbReference type="Pfam" id="PF22451"/>
    </source>
</evidence>
<proteinExistence type="inferred from homology"/>
<keyword evidence="9" id="KW-1185">Reference proteome</keyword>
<dbReference type="InterPro" id="IPR053953">
    <property type="entry name" value="NirdL-like_HTH"/>
</dbReference>
<dbReference type="AlphaFoldDB" id="A0A1I4JJD6"/>
<dbReference type="PANTHER" id="PTHR43413">
    <property type="entry name" value="TRANSCRIPTIONAL REGULATOR, ASNC FAMILY"/>
    <property type="match status" value="1"/>
</dbReference>
<keyword evidence="1" id="KW-0456">Lyase</keyword>
<evidence type="ECO:0000256" key="2">
    <source>
        <dbReference type="ARBA" id="ARBA00023444"/>
    </source>
</evidence>
<dbReference type="GO" id="GO:0016829">
    <property type="term" value="F:lyase activity"/>
    <property type="evidence" value="ECO:0007669"/>
    <property type="project" value="UniProtKB-KW"/>
</dbReference>
<feature type="domain" description="Siroheme decarboxylase AsnC-like ligand binding" evidence="6">
    <location>
        <begin position="63"/>
        <end position="147"/>
    </location>
</feature>
<dbReference type="RefSeq" id="WP_090935301.1">
    <property type="nucleotide sequence ID" value="NZ_FOTS01000012.1"/>
</dbReference>
<name>A0A1I4JJD6_9FIRM</name>